<dbReference type="EMBL" id="CAAE01015003">
    <property type="protein sequence ID" value="CAG09168.1"/>
    <property type="molecule type" value="Genomic_DNA"/>
</dbReference>
<sequence length="36" mass="3933">MEMERSLQAINVCGAETTAYHRVTGQGLGTPINRDL</sequence>
<proteinExistence type="predicted"/>
<dbReference type="AlphaFoldDB" id="Q4RR14"/>
<protein>
    <submittedName>
        <fullName evidence="1">(spotted green pufferfish) hypothetical protein</fullName>
    </submittedName>
</protein>
<gene>
    <name evidence="1" type="ORF">GSTENG00030368001</name>
</gene>
<accession>Q4RR14</accession>
<name>Q4RR14_TETNG</name>
<evidence type="ECO:0000313" key="1">
    <source>
        <dbReference type="EMBL" id="CAG09168.1"/>
    </source>
</evidence>
<dbReference type="KEGG" id="tng:GSTEN00030368G001"/>
<comment type="caution">
    <text evidence="1">The sequence shown here is derived from an EMBL/GenBank/DDBJ whole genome shotgun (WGS) entry which is preliminary data.</text>
</comment>
<reference evidence="1" key="2">
    <citation type="submission" date="2004-02" db="EMBL/GenBank/DDBJ databases">
        <authorList>
            <consortium name="Genoscope"/>
            <consortium name="Whitehead Institute Centre for Genome Research"/>
        </authorList>
    </citation>
    <scope>NUCLEOTIDE SEQUENCE</scope>
</reference>
<reference evidence="1" key="1">
    <citation type="journal article" date="2004" name="Nature">
        <title>Genome duplication in the teleost fish Tetraodon nigroviridis reveals the early vertebrate proto-karyotype.</title>
        <authorList>
            <person name="Jaillon O."/>
            <person name="Aury J.-M."/>
            <person name="Brunet F."/>
            <person name="Petit J.-L."/>
            <person name="Stange-Thomann N."/>
            <person name="Mauceli E."/>
            <person name="Bouneau L."/>
            <person name="Fischer C."/>
            <person name="Ozouf-Costaz C."/>
            <person name="Bernot A."/>
            <person name="Nicaud S."/>
            <person name="Jaffe D."/>
            <person name="Fisher S."/>
            <person name="Lutfalla G."/>
            <person name="Dossat C."/>
            <person name="Segurens B."/>
            <person name="Dasilva C."/>
            <person name="Salanoubat M."/>
            <person name="Levy M."/>
            <person name="Boudet N."/>
            <person name="Castellano S."/>
            <person name="Anthouard V."/>
            <person name="Jubin C."/>
            <person name="Castelli V."/>
            <person name="Katinka M."/>
            <person name="Vacherie B."/>
            <person name="Biemont C."/>
            <person name="Skalli Z."/>
            <person name="Cattolico L."/>
            <person name="Poulain J."/>
            <person name="De Berardinis V."/>
            <person name="Cruaud C."/>
            <person name="Duprat S."/>
            <person name="Brottier P."/>
            <person name="Coutanceau J.-P."/>
            <person name="Gouzy J."/>
            <person name="Parra G."/>
            <person name="Lardier G."/>
            <person name="Chapple C."/>
            <person name="McKernan K.J."/>
            <person name="McEwan P."/>
            <person name="Bosak S."/>
            <person name="Kellis M."/>
            <person name="Volff J.-N."/>
            <person name="Guigo R."/>
            <person name="Zody M.C."/>
            <person name="Mesirov J."/>
            <person name="Lindblad-Toh K."/>
            <person name="Birren B."/>
            <person name="Nusbaum C."/>
            <person name="Kahn D."/>
            <person name="Robinson-Rechavi M."/>
            <person name="Laudet V."/>
            <person name="Schachter V."/>
            <person name="Quetier F."/>
            <person name="Saurin W."/>
            <person name="Scarpelli C."/>
            <person name="Wincker P."/>
            <person name="Lander E.S."/>
            <person name="Weissenbach J."/>
            <person name="Roest Crollius H."/>
        </authorList>
    </citation>
    <scope>NUCLEOTIDE SEQUENCE [LARGE SCALE GENOMIC DNA]</scope>
</reference>
<organism evidence="1">
    <name type="scientific">Tetraodon nigroviridis</name>
    <name type="common">Spotted green pufferfish</name>
    <name type="synonym">Chelonodon nigroviridis</name>
    <dbReference type="NCBI Taxonomy" id="99883"/>
    <lineage>
        <taxon>Eukaryota</taxon>
        <taxon>Metazoa</taxon>
        <taxon>Chordata</taxon>
        <taxon>Craniata</taxon>
        <taxon>Vertebrata</taxon>
        <taxon>Euteleostomi</taxon>
        <taxon>Actinopterygii</taxon>
        <taxon>Neopterygii</taxon>
        <taxon>Teleostei</taxon>
        <taxon>Neoteleostei</taxon>
        <taxon>Acanthomorphata</taxon>
        <taxon>Eupercaria</taxon>
        <taxon>Tetraodontiformes</taxon>
        <taxon>Tetradontoidea</taxon>
        <taxon>Tetraodontidae</taxon>
        <taxon>Tetraodon</taxon>
    </lineage>
</organism>